<evidence type="ECO:0000313" key="3">
    <source>
        <dbReference type="EMBL" id="AJF05340.1"/>
    </source>
</evidence>
<dbReference type="PANTHER" id="PTHR23088">
    <property type="entry name" value="NITRILASE-RELATED"/>
    <property type="match status" value="1"/>
</dbReference>
<dbReference type="InterPro" id="IPR036526">
    <property type="entry name" value="C-N_Hydrolase_sf"/>
</dbReference>
<dbReference type="KEGG" id="gsb:GSUB_00355"/>
<evidence type="ECO:0000259" key="2">
    <source>
        <dbReference type="PROSITE" id="PS50263"/>
    </source>
</evidence>
<keyword evidence="3" id="KW-0378">Hydrolase</keyword>
<sequence>MNRKLNAASIQFNISLGDVDTNLKKALSAIDRTRDRGAELAVLPEMWSTGYDYKNLPRLALETPRVIEVLQKKSAEQKMVLVGSLPESENGHIYNAAYVIDQGEIKGTYRKLHLFSTMGEDRFLSAGDKTLVVPTSAGRLGIAICYDLRFPELFRKMALEGAEILCLPAEWPKPRQEHWRTLLRARAIENQQFVVATNCCGVQGKLDFFGMSLIISPWGEILAEGEEKGVELFATLDFQEMIDFRSKIRCFQDRRPTVYGTLP</sequence>
<dbReference type="EMBL" id="CP010311">
    <property type="protein sequence ID" value="AJF05340.1"/>
    <property type="molecule type" value="Genomic_DNA"/>
</dbReference>
<feature type="domain" description="CN hydrolase" evidence="2">
    <location>
        <begin position="5"/>
        <end position="244"/>
    </location>
</feature>
<reference evidence="3 4" key="1">
    <citation type="journal article" date="2015" name="Genome Announc.">
        <title>Genomes of Geoalkalibacter ferrihydriticus Z-0531T and Geoalkalibacter subterraneus Red1T, Two Haloalkaliphilic Metal-Reducing Deltaproteobacteria.</title>
        <authorList>
            <person name="Badalamenti J.P."/>
            <person name="Krajmalnik-Brown R."/>
            <person name="Torres C.I."/>
            <person name="Bond D.R."/>
        </authorList>
    </citation>
    <scope>NUCLEOTIDE SEQUENCE [LARGE SCALE GENOMIC DNA]</scope>
    <source>
        <strain evidence="3 4">Red1</strain>
    </source>
</reference>
<keyword evidence="4" id="KW-1185">Reference proteome</keyword>
<dbReference type="PANTHER" id="PTHR23088:SF27">
    <property type="entry name" value="DEAMINATED GLUTATHIONE AMIDASE"/>
    <property type="match status" value="1"/>
</dbReference>
<dbReference type="PROSITE" id="PS50263">
    <property type="entry name" value="CN_HYDROLASE"/>
    <property type="match status" value="1"/>
</dbReference>
<gene>
    <name evidence="3" type="ORF">GSUB_00355</name>
</gene>
<dbReference type="InterPro" id="IPR001110">
    <property type="entry name" value="UPF0012_CS"/>
</dbReference>
<evidence type="ECO:0000313" key="4">
    <source>
        <dbReference type="Proteomes" id="UP000035036"/>
    </source>
</evidence>
<accession>A0A0B5FMX9</accession>
<dbReference type="SUPFAM" id="SSF56317">
    <property type="entry name" value="Carbon-nitrogen hydrolase"/>
    <property type="match status" value="1"/>
</dbReference>
<dbReference type="OrthoDB" id="9795543at2"/>
<dbReference type="CDD" id="cd07583">
    <property type="entry name" value="nitrilase_5"/>
    <property type="match status" value="1"/>
</dbReference>
<dbReference type="HOGENOM" id="CLU_030130_3_1_7"/>
<proteinExistence type="inferred from homology"/>
<name>A0A0B5FMX9_9BACT</name>
<dbReference type="Gene3D" id="3.60.110.10">
    <property type="entry name" value="Carbon-nitrogen hydrolase"/>
    <property type="match status" value="1"/>
</dbReference>
<comment type="similarity">
    <text evidence="1">Belongs to the carbon-nitrogen hydrolase superfamily. NIT1/NIT2 family.</text>
</comment>
<dbReference type="AlphaFoldDB" id="A0A0B5FMX9"/>
<dbReference type="STRING" id="483547.GSUB_00355"/>
<dbReference type="Proteomes" id="UP000035036">
    <property type="component" value="Chromosome"/>
</dbReference>
<dbReference type="PROSITE" id="PS01227">
    <property type="entry name" value="UPF0012"/>
    <property type="match status" value="1"/>
</dbReference>
<dbReference type="RefSeq" id="WP_040198599.1">
    <property type="nucleotide sequence ID" value="NZ_CP010311.1"/>
</dbReference>
<protein>
    <submittedName>
        <fullName evidence="3">Carbon-nitrogen hydrolase</fullName>
    </submittedName>
</protein>
<dbReference type="Pfam" id="PF00795">
    <property type="entry name" value="CN_hydrolase"/>
    <property type="match status" value="1"/>
</dbReference>
<evidence type="ECO:0000256" key="1">
    <source>
        <dbReference type="ARBA" id="ARBA00010613"/>
    </source>
</evidence>
<dbReference type="InterPro" id="IPR003010">
    <property type="entry name" value="C-N_Hydrolase"/>
</dbReference>
<organism evidence="3 4">
    <name type="scientific">Geoalkalibacter subterraneus</name>
    <dbReference type="NCBI Taxonomy" id="483547"/>
    <lineage>
        <taxon>Bacteria</taxon>
        <taxon>Pseudomonadati</taxon>
        <taxon>Thermodesulfobacteriota</taxon>
        <taxon>Desulfuromonadia</taxon>
        <taxon>Desulfuromonadales</taxon>
        <taxon>Geoalkalibacteraceae</taxon>
        <taxon>Geoalkalibacter</taxon>
    </lineage>
</organism>
<dbReference type="GO" id="GO:0016787">
    <property type="term" value="F:hydrolase activity"/>
    <property type="evidence" value="ECO:0007669"/>
    <property type="project" value="UniProtKB-KW"/>
</dbReference>